<dbReference type="FunCoup" id="A0A0V0Q9A5">
    <property type="interactions" value="125"/>
</dbReference>
<dbReference type="UniPathway" id="UPA00378"/>
<comment type="pathway">
    <text evidence="3 10">Protein modification; protein glycosylation.</text>
</comment>
<dbReference type="Proteomes" id="UP000054937">
    <property type="component" value="Unassembled WGS sequence"/>
</dbReference>
<evidence type="ECO:0000313" key="12">
    <source>
        <dbReference type="Proteomes" id="UP000054937"/>
    </source>
</evidence>
<evidence type="ECO:0000256" key="6">
    <source>
        <dbReference type="ARBA" id="ARBA00022729"/>
    </source>
</evidence>
<evidence type="ECO:0000256" key="10">
    <source>
        <dbReference type="RuleBase" id="RU361143"/>
    </source>
</evidence>
<feature type="signal peptide" evidence="10">
    <location>
        <begin position="1"/>
        <end position="23"/>
    </location>
</feature>
<keyword evidence="5 10" id="KW-0812">Transmembrane</keyword>
<dbReference type="OrthoDB" id="310030at2759"/>
<reference evidence="11 12" key="1">
    <citation type="journal article" date="2015" name="Sci. Rep.">
        <title>Genome of the facultative scuticociliatosis pathogen Pseudocohnilembus persalinus provides insight into its virulence through horizontal gene transfer.</title>
        <authorList>
            <person name="Xiong J."/>
            <person name="Wang G."/>
            <person name="Cheng J."/>
            <person name="Tian M."/>
            <person name="Pan X."/>
            <person name="Warren A."/>
            <person name="Jiang C."/>
            <person name="Yuan D."/>
            <person name="Miao W."/>
        </authorList>
    </citation>
    <scope>NUCLEOTIDE SEQUENCE [LARGE SCALE GENOMIC DNA]</scope>
    <source>
        <strain evidence="11">36N120E</strain>
    </source>
</reference>
<dbReference type="GO" id="GO:0018279">
    <property type="term" value="P:protein N-linked glycosylation via asparagine"/>
    <property type="evidence" value="ECO:0007669"/>
    <property type="project" value="TreeGrafter"/>
</dbReference>
<dbReference type="AlphaFoldDB" id="A0A0V0Q9A5"/>
<dbReference type="InParanoid" id="A0A0V0Q9A5"/>
<keyword evidence="9 10" id="KW-0472">Membrane</keyword>
<gene>
    <name evidence="11" type="ORF">PPERSA_03909</name>
</gene>
<dbReference type="GO" id="GO:0008250">
    <property type="term" value="C:oligosaccharyltransferase complex"/>
    <property type="evidence" value="ECO:0007669"/>
    <property type="project" value="UniProtKB-UniRule"/>
</dbReference>
<comment type="subcellular location">
    <subcellularLocation>
        <location evidence="2 10">Endoplasmic reticulum membrane</location>
        <topology evidence="2 10">Single-pass type I membrane protein</topology>
    </subcellularLocation>
</comment>
<evidence type="ECO:0000256" key="9">
    <source>
        <dbReference type="ARBA" id="ARBA00023136"/>
    </source>
</evidence>
<proteinExistence type="inferred from homology"/>
<comment type="caution">
    <text evidence="11">The sequence shown here is derived from an EMBL/GenBank/DDBJ whole genome shotgun (WGS) entry which is preliminary data.</text>
</comment>
<feature type="chain" id="PRO_5006773629" description="Dolichyl-diphosphooligosaccharide--protein glycosyltransferase subunit 1" evidence="10">
    <location>
        <begin position="24"/>
        <end position="470"/>
    </location>
</feature>
<keyword evidence="8 10" id="KW-1133">Transmembrane helix</keyword>
<keyword evidence="7 10" id="KW-0256">Endoplasmic reticulum</keyword>
<feature type="transmembrane region" description="Helical" evidence="10">
    <location>
        <begin position="433"/>
        <end position="450"/>
    </location>
</feature>
<comment type="subunit">
    <text evidence="10">Component of the oligosaccharyltransferase (OST) complex.</text>
</comment>
<evidence type="ECO:0000256" key="7">
    <source>
        <dbReference type="ARBA" id="ARBA00022824"/>
    </source>
</evidence>
<evidence type="ECO:0000256" key="1">
    <source>
        <dbReference type="ARBA" id="ARBA00002791"/>
    </source>
</evidence>
<keyword evidence="12" id="KW-1185">Reference proteome</keyword>
<dbReference type="InterPro" id="IPR007676">
    <property type="entry name" value="Ribophorin_I"/>
</dbReference>
<evidence type="ECO:0000256" key="4">
    <source>
        <dbReference type="ARBA" id="ARBA00008905"/>
    </source>
</evidence>
<evidence type="ECO:0000256" key="5">
    <source>
        <dbReference type="ARBA" id="ARBA00022692"/>
    </source>
</evidence>
<dbReference type="PANTHER" id="PTHR21049">
    <property type="entry name" value="RIBOPHORIN I"/>
    <property type="match status" value="1"/>
</dbReference>
<evidence type="ECO:0000313" key="11">
    <source>
        <dbReference type="EMBL" id="KRW98774.1"/>
    </source>
</evidence>
<dbReference type="PANTHER" id="PTHR21049:SF0">
    <property type="entry name" value="DOLICHYL-DIPHOSPHOOLIGOSACCHARIDE--PROTEIN GLYCOSYLTRANSFERASE SUBUNIT 1"/>
    <property type="match status" value="1"/>
</dbReference>
<evidence type="ECO:0000256" key="8">
    <source>
        <dbReference type="ARBA" id="ARBA00022989"/>
    </source>
</evidence>
<name>A0A0V0Q9A5_PSEPJ</name>
<accession>A0A0V0Q9A5</accession>
<dbReference type="EMBL" id="LDAU01000231">
    <property type="protein sequence ID" value="KRW98774.1"/>
    <property type="molecule type" value="Genomic_DNA"/>
</dbReference>
<evidence type="ECO:0000256" key="2">
    <source>
        <dbReference type="ARBA" id="ARBA00004115"/>
    </source>
</evidence>
<protein>
    <recommendedName>
        <fullName evidence="10">Dolichyl-diphosphooligosaccharide--protein glycosyltransferase subunit 1</fullName>
    </recommendedName>
</protein>
<dbReference type="OMA" id="THYTLGY"/>
<organism evidence="11 12">
    <name type="scientific">Pseudocohnilembus persalinus</name>
    <name type="common">Ciliate</name>
    <dbReference type="NCBI Taxonomy" id="266149"/>
    <lineage>
        <taxon>Eukaryota</taxon>
        <taxon>Sar</taxon>
        <taxon>Alveolata</taxon>
        <taxon>Ciliophora</taxon>
        <taxon>Intramacronucleata</taxon>
        <taxon>Oligohymenophorea</taxon>
        <taxon>Scuticociliatia</taxon>
        <taxon>Philasterida</taxon>
        <taxon>Pseudocohnilembidae</taxon>
        <taxon>Pseudocohnilembus</taxon>
    </lineage>
</organism>
<keyword evidence="6 10" id="KW-0732">Signal</keyword>
<evidence type="ECO:0000256" key="3">
    <source>
        <dbReference type="ARBA" id="ARBA00004922"/>
    </source>
</evidence>
<comment type="similarity">
    <text evidence="4 10">Belongs to the OST1 family.</text>
</comment>
<dbReference type="Pfam" id="PF04597">
    <property type="entry name" value="Ribophorin_I"/>
    <property type="match status" value="1"/>
</dbReference>
<sequence length="470" mass="55134">MNSNYILISIILLIFSLIEEIKGSVILGNIQKLNRNVDLTGRYMESQINLTFENNNNQAIYTFYYAVPNYYNQTLVNILFQSPGNDFEIEGELVTDPVFTTSQHHTLYQYQLPNKLLPGDSVTIYLREIFMNRFDPLPKNIDMQAIQKLVYTDNKYFYTPYTVQSQKTTFISGKIISNTEDSKTVVRKNQVKYGVYENIQPYQEGEIKIHFENNTPLAFFKNVTKDIEVSHWGNIAISSYFQLENAGAGLKGEFDRTNRNFMNIAQSALKGLHAELPYHAWGVSYFDEIGNISTSNAWRNRQDKVVHLDIKHRFPIFGGWKSNFNLEYNLNTSRYIYDLDDNQYMLKQLFSQPFLDLVAENYQLKVLLPQGAYDIDVTLPFKVDNQEQIKSYKYLDTEGRPTLVFSKQMVTGFHNQYFYVTYRLDQFEMYKKPFLIFSFFFSFFMIAILLNRMDSTNQVINTEKIDKKDK</sequence>
<comment type="function">
    <text evidence="1 10">Subunit of the oligosaccharyl transferase (OST) complex that catalyzes the initial transfer of a defined glycan (Glc(3)Man(9)GlcNAc(2) in eukaryotes) from the lipid carrier dolichol-pyrophosphate to an asparagine residue within an Asn-X-Ser/Thr consensus motif in nascent polypeptide chains, the first step in protein N-glycosylation. N-glycosylation occurs cotranslationally and the complex associates with the Sec61 complex at the channel-forming translocon complex that mediates protein translocation across the endoplasmic reticulum (ER). All subunits are required for a maximal enzyme activity.</text>
</comment>